<dbReference type="EMBL" id="BJWL01000029">
    <property type="protein sequence ID" value="GFZ21827.1"/>
    <property type="molecule type" value="Genomic_DNA"/>
</dbReference>
<dbReference type="Proteomes" id="UP000585474">
    <property type="component" value="Unassembled WGS sequence"/>
</dbReference>
<dbReference type="InterPro" id="IPR003690">
    <property type="entry name" value="MTERF"/>
</dbReference>
<dbReference type="GO" id="GO:0003676">
    <property type="term" value="F:nucleic acid binding"/>
    <property type="evidence" value="ECO:0007669"/>
    <property type="project" value="InterPro"/>
</dbReference>
<keyword evidence="5" id="KW-1185">Reference proteome</keyword>
<dbReference type="FunFam" id="1.25.70.10:FF:000001">
    <property type="entry name" value="Mitochondrial transcription termination factor-like"/>
    <property type="match status" value="1"/>
</dbReference>
<accession>A0A7J0HFD5</accession>
<keyword evidence="3" id="KW-0809">Transit peptide</keyword>
<evidence type="ECO:0000256" key="2">
    <source>
        <dbReference type="ARBA" id="ARBA00022472"/>
    </source>
</evidence>
<dbReference type="SMART" id="SM00733">
    <property type="entry name" value="Mterf"/>
    <property type="match status" value="5"/>
</dbReference>
<proteinExistence type="inferred from homology"/>
<organism evidence="4 5">
    <name type="scientific">Actinidia rufa</name>
    <dbReference type="NCBI Taxonomy" id="165716"/>
    <lineage>
        <taxon>Eukaryota</taxon>
        <taxon>Viridiplantae</taxon>
        <taxon>Streptophyta</taxon>
        <taxon>Embryophyta</taxon>
        <taxon>Tracheophyta</taxon>
        <taxon>Spermatophyta</taxon>
        <taxon>Magnoliopsida</taxon>
        <taxon>eudicotyledons</taxon>
        <taxon>Gunneridae</taxon>
        <taxon>Pentapetalae</taxon>
        <taxon>asterids</taxon>
        <taxon>Ericales</taxon>
        <taxon>Actinidiaceae</taxon>
        <taxon>Actinidia</taxon>
    </lineage>
</organism>
<evidence type="ECO:0000313" key="4">
    <source>
        <dbReference type="EMBL" id="GFZ21827.1"/>
    </source>
</evidence>
<dbReference type="GO" id="GO:0006353">
    <property type="term" value="P:DNA-templated transcription termination"/>
    <property type="evidence" value="ECO:0007669"/>
    <property type="project" value="UniProtKB-KW"/>
</dbReference>
<evidence type="ECO:0000256" key="1">
    <source>
        <dbReference type="ARBA" id="ARBA00007692"/>
    </source>
</evidence>
<dbReference type="PANTHER" id="PTHR13068:SF166">
    <property type="entry name" value="TRANSCRIPTION TERMINATION FACTOR MTERF15, MITOCHONDRIAL-LIKE"/>
    <property type="match status" value="1"/>
</dbReference>
<sequence length="272" mass="31255">MSNLKLLISRTLSWHLFESHGFTQTQILTIIRNYPPVLLSDPKKTLLPKLEFLKSKGISSTDVTNIVATSPSILRRSLEKNIIPSFNFFNNLLQSEKKTLAAIKSYYGFHLSDRQTRVTPNVETLREAGVPDVNIMYLLTTQPRLFMASNDSFGKIVKEVEKMGFNPSKVKFVLAVQALIQMTKSTWEKKVDVYKKWGWTEEEILVAFKKKNPWCMRRGVLLSKGLIKSNGISLMTLIMSSEKQFLEKVVNRHKEEAPELLKLYKENLDLSK</sequence>
<dbReference type="Gene3D" id="1.25.70.10">
    <property type="entry name" value="Transcription termination factor 3, mitochondrial"/>
    <property type="match status" value="1"/>
</dbReference>
<dbReference type="InterPro" id="IPR038538">
    <property type="entry name" value="MTERF_sf"/>
</dbReference>
<gene>
    <name evidence="4" type="ORF">Acr_29g0009890</name>
</gene>
<keyword evidence="2" id="KW-0806">Transcription termination</keyword>
<reference evidence="4 5" key="1">
    <citation type="submission" date="2019-07" db="EMBL/GenBank/DDBJ databases">
        <title>De Novo Assembly of kiwifruit Actinidia rufa.</title>
        <authorList>
            <person name="Sugita-Konishi S."/>
            <person name="Sato K."/>
            <person name="Mori E."/>
            <person name="Abe Y."/>
            <person name="Kisaki G."/>
            <person name="Hamano K."/>
            <person name="Suezawa K."/>
            <person name="Otani M."/>
            <person name="Fukuda T."/>
            <person name="Manabe T."/>
            <person name="Gomi K."/>
            <person name="Tabuchi M."/>
            <person name="Akimitsu K."/>
            <person name="Kataoka I."/>
        </authorList>
    </citation>
    <scope>NUCLEOTIDE SEQUENCE [LARGE SCALE GENOMIC DNA]</scope>
    <source>
        <strain evidence="5">cv. Fuchu</strain>
    </source>
</reference>
<evidence type="ECO:0000256" key="3">
    <source>
        <dbReference type="ARBA" id="ARBA00022946"/>
    </source>
</evidence>
<keyword evidence="2" id="KW-0804">Transcription</keyword>
<evidence type="ECO:0008006" key="6">
    <source>
        <dbReference type="Google" id="ProtNLM"/>
    </source>
</evidence>
<dbReference type="AlphaFoldDB" id="A0A7J0HFD5"/>
<comment type="caution">
    <text evidence="4">The sequence shown here is derived from an EMBL/GenBank/DDBJ whole genome shotgun (WGS) entry which is preliminary data.</text>
</comment>
<dbReference type="PANTHER" id="PTHR13068">
    <property type="entry name" value="CGI-12 PROTEIN-RELATED"/>
    <property type="match status" value="1"/>
</dbReference>
<name>A0A7J0HFD5_9ERIC</name>
<comment type="similarity">
    <text evidence="1">Belongs to the mTERF family.</text>
</comment>
<evidence type="ECO:0000313" key="5">
    <source>
        <dbReference type="Proteomes" id="UP000585474"/>
    </source>
</evidence>
<dbReference type="Pfam" id="PF02536">
    <property type="entry name" value="mTERF"/>
    <property type="match status" value="1"/>
</dbReference>
<keyword evidence="2" id="KW-0805">Transcription regulation</keyword>
<protein>
    <recommendedName>
        <fullName evidence="6">Mitochondrial transcription termination factor family protein</fullName>
    </recommendedName>
</protein>
<dbReference type="OrthoDB" id="1727853at2759"/>